<reference evidence="7" key="1">
    <citation type="submission" date="2021-02" db="EMBL/GenBank/DDBJ databases">
        <authorList>
            <person name="Nowell W R."/>
        </authorList>
    </citation>
    <scope>NUCLEOTIDE SEQUENCE</scope>
</reference>
<evidence type="ECO:0000256" key="1">
    <source>
        <dbReference type="ARBA" id="ARBA00012220"/>
    </source>
</evidence>
<comment type="pathway">
    <text evidence="6">Sulfur metabolism; glutathione biosynthesis; glutathione from L-cysteine and L-glutamate: step 1/2.</text>
</comment>
<dbReference type="InterPro" id="IPR004308">
    <property type="entry name" value="GCS"/>
</dbReference>
<dbReference type="Proteomes" id="UP000663823">
    <property type="component" value="Unassembled WGS sequence"/>
</dbReference>
<accession>A0A819DSU6</accession>
<name>A0A819DSU6_9BILA</name>
<dbReference type="PANTHER" id="PTHR11164">
    <property type="entry name" value="GLUTAMATE CYSTEINE LIGASE"/>
    <property type="match status" value="1"/>
</dbReference>
<dbReference type="AlphaFoldDB" id="A0A819DSU6"/>
<dbReference type="UniPathway" id="UPA00142">
    <property type="reaction ID" value="UER00209"/>
</dbReference>
<dbReference type="GO" id="GO:0017109">
    <property type="term" value="C:glutamate-cysteine ligase complex"/>
    <property type="evidence" value="ECO:0007669"/>
    <property type="project" value="TreeGrafter"/>
</dbReference>
<evidence type="ECO:0000256" key="2">
    <source>
        <dbReference type="ARBA" id="ARBA00022598"/>
    </source>
</evidence>
<dbReference type="EMBL" id="CAJOAX010003024">
    <property type="protein sequence ID" value="CAF3832537.1"/>
    <property type="molecule type" value="Genomic_DNA"/>
</dbReference>
<comment type="similarity">
    <text evidence="6">Belongs to the glutamate--cysteine ligase type 3 family.</text>
</comment>
<comment type="caution">
    <text evidence="7">The sequence shown here is derived from an EMBL/GenBank/DDBJ whole genome shotgun (WGS) entry which is preliminary data.</text>
</comment>
<dbReference type="PANTHER" id="PTHR11164:SF0">
    <property type="entry name" value="GLUTAMATE--CYSTEINE LIGASE CATALYTIC SUBUNIT"/>
    <property type="match status" value="1"/>
</dbReference>
<evidence type="ECO:0000256" key="4">
    <source>
        <dbReference type="ARBA" id="ARBA00022741"/>
    </source>
</evidence>
<protein>
    <recommendedName>
        <fullName evidence="1 6">Glutamate--cysteine ligase</fullName>
        <ecNumber evidence="1 6">6.3.2.2</ecNumber>
    </recommendedName>
    <alternativeName>
        <fullName evidence="6">Gamma-ECS</fullName>
    </alternativeName>
    <alternativeName>
        <fullName evidence="6">Gamma-glutamylcysteine synthetase</fullName>
    </alternativeName>
</protein>
<evidence type="ECO:0000256" key="5">
    <source>
        <dbReference type="ARBA" id="ARBA00022840"/>
    </source>
</evidence>
<dbReference type="Pfam" id="PF03074">
    <property type="entry name" value="GCS"/>
    <property type="match status" value="1"/>
</dbReference>
<keyword evidence="3 6" id="KW-0317">Glutathione biosynthesis</keyword>
<keyword evidence="2 6" id="KW-0436">Ligase</keyword>
<evidence type="ECO:0000256" key="3">
    <source>
        <dbReference type="ARBA" id="ARBA00022684"/>
    </source>
</evidence>
<sequence>MDANTRHTVEQYLLLISKRADGTLLTNASWIRKFVLSQPSYKQDSVVSEEIQYDLIWKMVQIANVHENCPQIEELKMHTHTKLHLK</sequence>
<dbReference type="EC" id="6.3.2.2" evidence="1 6"/>
<evidence type="ECO:0000313" key="7">
    <source>
        <dbReference type="EMBL" id="CAF3832537.1"/>
    </source>
</evidence>
<keyword evidence="5 6" id="KW-0067">ATP-binding</keyword>
<dbReference type="Gene3D" id="1.10.8.960">
    <property type="match status" value="1"/>
</dbReference>
<gene>
    <name evidence="7" type="ORF">OTI717_LOCUS20080</name>
</gene>
<proteinExistence type="inferred from homology"/>
<dbReference type="GO" id="GO:0006750">
    <property type="term" value="P:glutathione biosynthetic process"/>
    <property type="evidence" value="ECO:0007669"/>
    <property type="project" value="UniProtKB-UniRule"/>
</dbReference>
<organism evidence="7 8">
    <name type="scientific">Rotaria sordida</name>
    <dbReference type="NCBI Taxonomy" id="392033"/>
    <lineage>
        <taxon>Eukaryota</taxon>
        <taxon>Metazoa</taxon>
        <taxon>Spiralia</taxon>
        <taxon>Gnathifera</taxon>
        <taxon>Rotifera</taxon>
        <taxon>Eurotatoria</taxon>
        <taxon>Bdelloidea</taxon>
        <taxon>Philodinida</taxon>
        <taxon>Philodinidae</taxon>
        <taxon>Rotaria</taxon>
    </lineage>
</organism>
<dbReference type="GO" id="GO:0004357">
    <property type="term" value="F:glutamate-cysteine ligase activity"/>
    <property type="evidence" value="ECO:0007669"/>
    <property type="project" value="UniProtKB-UniRule"/>
</dbReference>
<comment type="catalytic activity">
    <reaction evidence="6">
        <text>L-cysteine + L-glutamate + ATP = gamma-L-glutamyl-L-cysteine + ADP + phosphate + H(+)</text>
        <dbReference type="Rhea" id="RHEA:13285"/>
        <dbReference type="ChEBI" id="CHEBI:15378"/>
        <dbReference type="ChEBI" id="CHEBI:29985"/>
        <dbReference type="ChEBI" id="CHEBI:30616"/>
        <dbReference type="ChEBI" id="CHEBI:35235"/>
        <dbReference type="ChEBI" id="CHEBI:43474"/>
        <dbReference type="ChEBI" id="CHEBI:58173"/>
        <dbReference type="ChEBI" id="CHEBI:456216"/>
        <dbReference type="EC" id="6.3.2.2"/>
    </reaction>
</comment>
<dbReference type="GO" id="GO:0005524">
    <property type="term" value="F:ATP binding"/>
    <property type="evidence" value="ECO:0007669"/>
    <property type="project" value="UniProtKB-UniRule"/>
</dbReference>
<evidence type="ECO:0000313" key="8">
    <source>
        <dbReference type="Proteomes" id="UP000663823"/>
    </source>
</evidence>
<evidence type="ECO:0000256" key="6">
    <source>
        <dbReference type="RuleBase" id="RU367135"/>
    </source>
</evidence>
<keyword evidence="4 6" id="KW-0547">Nucleotide-binding</keyword>